<evidence type="ECO:0000313" key="3">
    <source>
        <dbReference type="Proteomes" id="UP000663193"/>
    </source>
</evidence>
<name>A0A7U2F7Y9_PHANO</name>
<keyword evidence="3" id="KW-1185">Reference proteome</keyword>
<protein>
    <submittedName>
        <fullName evidence="2">Uncharacterized protein</fullName>
    </submittedName>
</protein>
<dbReference type="AlphaFoldDB" id="A0A7U2F7Y9"/>
<feature type="region of interest" description="Disordered" evidence="1">
    <location>
        <begin position="1"/>
        <end position="25"/>
    </location>
</feature>
<reference evidence="3" key="1">
    <citation type="journal article" date="2021" name="BMC Genomics">
        <title>Chromosome-level genome assembly and manually-curated proteome of model necrotroph Parastagonospora nodorum Sn15 reveals a genome-wide trove of candidate effector homologs, and redundancy of virulence-related functions within an accessory chromosome.</title>
        <authorList>
            <person name="Bertazzoni S."/>
            <person name="Jones D.A.B."/>
            <person name="Phan H.T."/>
            <person name="Tan K.-C."/>
            <person name="Hane J.K."/>
        </authorList>
    </citation>
    <scope>NUCLEOTIDE SEQUENCE [LARGE SCALE GENOMIC DNA]</scope>
    <source>
        <strain evidence="3">SN15 / ATCC MYA-4574 / FGSC 10173)</strain>
    </source>
</reference>
<dbReference type="EMBL" id="CP069032">
    <property type="protein sequence ID" value="QRD00192.1"/>
    <property type="molecule type" value="Genomic_DNA"/>
</dbReference>
<dbReference type="OrthoDB" id="4356994at2759"/>
<proteinExistence type="predicted"/>
<gene>
    <name evidence="2" type="ORF">JI435_070870</name>
</gene>
<evidence type="ECO:0000256" key="1">
    <source>
        <dbReference type="SAM" id="MobiDB-lite"/>
    </source>
</evidence>
<dbReference type="VEuPathDB" id="FungiDB:JI435_070870"/>
<organism evidence="2 3">
    <name type="scientific">Phaeosphaeria nodorum (strain SN15 / ATCC MYA-4574 / FGSC 10173)</name>
    <name type="common">Glume blotch fungus</name>
    <name type="synonym">Parastagonospora nodorum</name>
    <dbReference type="NCBI Taxonomy" id="321614"/>
    <lineage>
        <taxon>Eukaryota</taxon>
        <taxon>Fungi</taxon>
        <taxon>Dikarya</taxon>
        <taxon>Ascomycota</taxon>
        <taxon>Pezizomycotina</taxon>
        <taxon>Dothideomycetes</taxon>
        <taxon>Pleosporomycetidae</taxon>
        <taxon>Pleosporales</taxon>
        <taxon>Pleosporineae</taxon>
        <taxon>Phaeosphaeriaceae</taxon>
        <taxon>Parastagonospora</taxon>
    </lineage>
</organism>
<dbReference type="OMA" id="NASCACL"/>
<evidence type="ECO:0000313" key="2">
    <source>
        <dbReference type="EMBL" id="QRD00192.1"/>
    </source>
</evidence>
<accession>A0A7U2F7Y9</accession>
<dbReference type="Proteomes" id="UP000663193">
    <property type="component" value="Chromosome 10"/>
</dbReference>
<sequence length="332" mass="36920">MVCIFSPQKQMGRPKKRRREGEVGEATKLQQNACCTITTIDDPSTYNDFGIITPPQFQESSSFVNDMGFADANTLSQHMGSTDASGLSPISNIDLQRDPAIDPSLWDDSFLPAPIVDQPGQETLAPCTCLAAMYLTISELQSVQSFHFPQVVIPLRKAMGVLSDLIHCPQCPKDNFSAIQNVASIAALCKAIVERFNKVLLVIDAEAERLEQTGEKKPYRIGDNSAALQRLHTGTLDCPLGFDIEIGAQDYKRIAKMALKTEVYGNGSNPRPLLQLIKEAEDRQQRWHEDAEMNCVERAHMFGKQTPEGAKKSCHALGSEHIRMMIDRLKWE</sequence>